<reference evidence="5" key="1">
    <citation type="submission" date="2022-03" db="EMBL/GenBank/DDBJ databases">
        <title>Genomic Encyclopedia of Type Strains, Phase III (KMG-III): the genomes of soil and plant-associated and newly described type strains.</title>
        <authorList>
            <person name="Whitman W."/>
        </authorList>
    </citation>
    <scope>NUCLEOTIDE SEQUENCE</scope>
    <source>
        <strain evidence="5">ANL 6-2</strain>
    </source>
</reference>
<sequence>MNAESHPRKHVSLVVTPEVMLGTLAGLYDVFNCFGALDWFDPSLSRHPPFCVELVSARAAQLPIAGGLALSSTRPVDEVPKTDMIIIPSFMVPGGEWQTGRHPELVNWLERMHDQGAEMCSACSGTLLLAETGLLDGRTATMHWAYAETFRRNFPAVALKLDKVLVTEGERDQFVMSGAASSWHDLSLYLISRHLGSSVAQAVAKFFAFDCHTDGMAPYSVFVPPLNHGDAEIRQVQAWIAEYMACQHPVEEMIRQSRLPERSFKRRFRNATGYAPIRYVQELRINEAKRLLEQSHRGIDDIAHAVGYEDSAFFWRLFKRQVGVTPATHRRKFQLPHSR</sequence>
<evidence type="ECO:0000256" key="1">
    <source>
        <dbReference type="ARBA" id="ARBA00023015"/>
    </source>
</evidence>
<dbReference type="SUPFAM" id="SSF46689">
    <property type="entry name" value="Homeodomain-like"/>
    <property type="match status" value="1"/>
</dbReference>
<keyword evidence="1" id="KW-0805">Transcription regulation</keyword>
<dbReference type="InterPro" id="IPR018062">
    <property type="entry name" value="HTH_AraC-typ_CS"/>
</dbReference>
<evidence type="ECO:0000313" key="6">
    <source>
        <dbReference type="Proteomes" id="UP001205843"/>
    </source>
</evidence>
<keyword evidence="2" id="KW-0238">DNA-binding</keyword>
<dbReference type="GO" id="GO:0003700">
    <property type="term" value="F:DNA-binding transcription factor activity"/>
    <property type="evidence" value="ECO:0007669"/>
    <property type="project" value="InterPro"/>
</dbReference>
<organism evidence="5 6">
    <name type="scientific">Natronocella acetinitrilica</name>
    <dbReference type="NCBI Taxonomy" id="414046"/>
    <lineage>
        <taxon>Bacteria</taxon>
        <taxon>Pseudomonadati</taxon>
        <taxon>Pseudomonadota</taxon>
        <taxon>Gammaproteobacteria</taxon>
        <taxon>Chromatiales</taxon>
        <taxon>Ectothiorhodospiraceae</taxon>
        <taxon>Natronocella</taxon>
    </lineage>
</organism>
<dbReference type="SMART" id="SM00342">
    <property type="entry name" value="HTH_ARAC"/>
    <property type="match status" value="1"/>
</dbReference>
<dbReference type="PROSITE" id="PS00041">
    <property type="entry name" value="HTH_ARAC_FAMILY_1"/>
    <property type="match status" value="2"/>
</dbReference>
<dbReference type="AlphaFoldDB" id="A0AAE3G8M6"/>
<feature type="domain" description="HTH araC/xylS-type" evidence="4">
    <location>
        <begin position="234"/>
        <end position="332"/>
    </location>
</feature>
<dbReference type="Pfam" id="PF12833">
    <property type="entry name" value="HTH_18"/>
    <property type="match status" value="1"/>
</dbReference>
<evidence type="ECO:0000313" key="5">
    <source>
        <dbReference type="EMBL" id="MCP1677048.1"/>
    </source>
</evidence>
<dbReference type="Gene3D" id="1.10.10.60">
    <property type="entry name" value="Homeodomain-like"/>
    <property type="match status" value="1"/>
</dbReference>
<dbReference type="InterPro" id="IPR002818">
    <property type="entry name" value="DJ-1/PfpI"/>
</dbReference>
<evidence type="ECO:0000256" key="2">
    <source>
        <dbReference type="ARBA" id="ARBA00023125"/>
    </source>
</evidence>
<dbReference type="Pfam" id="PF01965">
    <property type="entry name" value="DJ-1_PfpI"/>
    <property type="match status" value="1"/>
</dbReference>
<name>A0AAE3G8M6_9GAMM</name>
<evidence type="ECO:0000256" key="3">
    <source>
        <dbReference type="ARBA" id="ARBA00023163"/>
    </source>
</evidence>
<dbReference type="InterPro" id="IPR009057">
    <property type="entry name" value="Homeodomain-like_sf"/>
</dbReference>
<dbReference type="SUPFAM" id="SSF52317">
    <property type="entry name" value="Class I glutamine amidotransferase-like"/>
    <property type="match status" value="1"/>
</dbReference>
<protein>
    <submittedName>
        <fullName evidence="5">Transcriptional regulator GlxA family with amidase domain</fullName>
    </submittedName>
</protein>
<dbReference type="CDD" id="cd03138">
    <property type="entry name" value="GATase1_AraC_2"/>
    <property type="match status" value="1"/>
</dbReference>
<dbReference type="InterPro" id="IPR020449">
    <property type="entry name" value="Tscrpt_reg_AraC-type_HTH"/>
</dbReference>
<dbReference type="EMBL" id="JALJXV010000013">
    <property type="protein sequence ID" value="MCP1677048.1"/>
    <property type="molecule type" value="Genomic_DNA"/>
</dbReference>
<comment type="caution">
    <text evidence="5">The sequence shown here is derived from an EMBL/GenBank/DDBJ whole genome shotgun (WGS) entry which is preliminary data.</text>
</comment>
<dbReference type="PROSITE" id="PS01124">
    <property type="entry name" value="HTH_ARAC_FAMILY_2"/>
    <property type="match status" value="1"/>
</dbReference>
<proteinExistence type="predicted"/>
<dbReference type="Gene3D" id="3.40.50.880">
    <property type="match status" value="1"/>
</dbReference>
<dbReference type="InterPro" id="IPR018060">
    <property type="entry name" value="HTH_AraC"/>
</dbReference>
<evidence type="ECO:0000259" key="4">
    <source>
        <dbReference type="PROSITE" id="PS01124"/>
    </source>
</evidence>
<dbReference type="PANTHER" id="PTHR43130:SF3">
    <property type="entry name" value="HTH-TYPE TRANSCRIPTIONAL REGULATOR RV1931C"/>
    <property type="match status" value="1"/>
</dbReference>
<dbReference type="PRINTS" id="PR00032">
    <property type="entry name" value="HTHARAC"/>
</dbReference>
<keyword evidence="6" id="KW-1185">Reference proteome</keyword>
<dbReference type="InterPro" id="IPR029062">
    <property type="entry name" value="Class_I_gatase-like"/>
</dbReference>
<dbReference type="GO" id="GO:0043565">
    <property type="term" value="F:sequence-specific DNA binding"/>
    <property type="evidence" value="ECO:0007669"/>
    <property type="project" value="InterPro"/>
</dbReference>
<gene>
    <name evidence="5" type="ORF">J2T57_004222</name>
</gene>
<dbReference type="Proteomes" id="UP001205843">
    <property type="component" value="Unassembled WGS sequence"/>
</dbReference>
<dbReference type="RefSeq" id="WP_253484995.1">
    <property type="nucleotide sequence ID" value="NZ_JALJXV010000013.1"/>
</dbReference>
<dbReference type="PANTHER" id="PTHR43130">
    <property type="entry name" value="ARAC-FAMILY TRANSCRIPTIONAL REGULATOR"/>
    <property type="match status" value="1"/>
</dbReference>
<keyword evidence="3" id="KW-0804">Transcription</keyword>
<accession>A0AAE3G8M6</accession>
<dbReference type="InterPro" id="IPR052158">
    <property type="entry name" value="INH-QAR"/>
</dbReference>